<gene>
    <name evidence="2" type="ORF">IEQ34_010192</name>
</gene>
<comment type="caution">
    <text evidence="2">The sequence shown here is derived from an EMBL/GenBank/DDBJ whole genome shotgun (WGS) entry which is preliminary data.</text>
</comment>
<keyword evidence="3" id="KW-1185">Reference proteome</keyword>
<organism evidence="2 3">
    <name type="scientific">Dendrobium chrysotoxum</name>
    <name type="common">Orchid</name>
    <dbReference type="NCBI Taxonomy" id="161865"/>
    <lineage>
        <taxon>Eukaryota</taxon>
        <taxon>Viridiplantae</taxon>
        <taxon>Streptophyta</taxon>
        <taxon>Embryophyta</taxon>
        <taxon>Tracheophyta</taxon>
        <taxon>Spermatophyta</taxon>
        <taxon>Magnoliopsida</taxon>
        <taxon>Liliopsida</taxon>
        <taxon>Asparagales</taxon>
        <taxon>Orchidaceae</taxon>
        <taxon>Epidendroideae</taxon>
        <taxon>Malaxideae</taxon>
        <taxon>Dendrobiinae</taxon>
        <taxon>Dendrobium</taxon>
    </lineage>
</organism>
<protein>
    <submittedName>
        <fullName evidence="2">Uncharacterized protein</fullName>
    </submittedName>
</protein>
<evidence type="ECO:0000313" key="3">
    <source>
        <dbReference type="Proteomes" id="UP000775213"/>
    </source>
</evidence>
<dbReference type="EMBL" id="JAGFBR010000009">
    <property type="protein sequence ID" value="KAH0462617.1"/>
    <property type="molecule type" value="Genomic_DNA"/>
</dbReference>
<evidence type="ECO:0000256" key="1">
    <source>
        <dbReference type="SAM" id="Coils"/>
    </source>
</evidence>
<dbReference type="AlphaFoldDB" id="A0AAV7H441"/>
<accession>A0AAV7H441</accession>
<proteinExistence type="predicted"/>
<sequence>MHRQLVDLKQKIAKFETENEELSTANGSKPIFDVQKEKELESQLEATQLKINKLNKKASFLERNCEKAVSVKLESKFKEMEIWRSLIESPRKWKLKLKSANREVNELNIKFHTLEVKLTKKKHSLLSLQLTWKI</sequence>
<evidence type="ECO:0000313" key="2">
    <source>
        <dbReference type="EMBL" id="KAH0462617.1"/>
    </source>
</evidence>
<feature type="coiled-coil region" evidence="1">
    <location>
        <begin position="5"/>
        <end position="71"/>
    </location>
</feature>
<dbReference type="Proteomes" id="UP000775213">
    <property type="component" value="Unassembled WGS sequence"/>
</dbReference>
<keyword evidence="1" id="KW-0175">Coiled coil</keyword>
<name>A0AAV7H441_DENCH</name>
<reference evidence="2 3" key="1">
    <citation type="journal article" date="2021" name="Hortic Res">
        <title>Chromosome-scale assembly of the Dendrobium chrysotoxum genome enhances the understanding of orchid evolution.</title>
        <authorList>
            <person name="Zhang Y."/>
            <person name="Zhang G.Q."/>
            <person name="Zhang D."/>
            <person name="Liu X.D."/>
            <person name="Xu X.Y."/>
            <person name="Sun W.H."/>
            <person name="Yu X."/>
            <person name="Zhu X."/>
            <person name="Wang Z.W."/>
            <person name="Zhao X."/>
            <person name="Zhong W.Y."/>
            <person name="Chen H."/>
            <person name="Yin W.L."/>
            <person name="Huang T."/>
            <person name="Niu S.C."/>
            <person name="Liu Z.J."/>
        </authorList>
    </citation>
    <scope>NUCLEOTIDE SEQUENCE [LARGE SCALE GENOMIC DNA]</scope>
    <source>
        <strain evidence="2">Lindl</strain>
    </source>
</reference>